<dbReference type="PROSITE" id="PS00455">
    <property type="entry name" value="AMP_BINDING"/>
    <property type="match status" value="1"/>
</dbReference>
<dbReference type="InterPro" id="IPR025110">
    <property type="entry name" value="AMP-bd_C"/>
</dbReference>
<sequence>MCRTSPCGVAASPRRGPGLRKRRPSRDGPGLAGTGACPVPSPEDRGEGTAVDETALDKRAANHVPLTPVDFLRRAGAVYPGKIAVVHGDRRVTYGELWRRARALAAALTAMGIGRGDVVSILAPNTPAMLEAHYGVPLAGAVLNAINMRLDAPAVAFILQHAESRLLLVDRGFASLAAKALAGMTHKPAVVWIDDPAAIGEPPDALDYESFLAAADLSLPVAGVADEWDSLSLNYTSGTTGNPKGVVYHHRGAFLNAVGNALTFGLNPESVYLWTLPMFHCNGWTYPWAVTSVGGRHVCLRQFDAATVFRAIAEHKVTHLCAAPVVLTMLIHAPAEARIAFDHGPVQVATGGAAPPSAVIEGMERMGFRLTHLYGMTECYGPSAICAWQEEWGALPLEERAVLMARQGVNHVTVAAQTVLDTATGEPVPADGSTIGELALRSNTVMKGYLKNPKATEETLRDGWLHTGDLAVMHPDGYVEIKDRAKDIIITGGENVASLEVEEVLYRHPHVMEAAVVARPDEKWGETPCAFVTLKPGSEEAVTEADIIAFCRANMAHFKAPRTVVFGPLPKTSTGKIQKFVLREEAGKLT</sequence>
<protein>
    <submittedName>
        <fullName evidence="8">Long-chain-fatty-acid--CoA ligase</fullName>
    </submittedName>
</protein>
<keyword evidence="9" id="KW-1185">Reference proteome</keyword>
<feature type="region of interest" description="Disordered" evidence="5">
    <location>
        <begin position="1"/>
        <end position="50"/>
    </location>
</feature>
<dbReference type="NCBIfam" id="NF006020">
    <property type="entry name" value="PRK08162.1"/>
    <property type="match status" value="1"/>
</dbReference>
<dbReference type="Pfam" id="PF00501">
    <property type="entry name" value="AMP-binding"/>
    <property type="match status" value="1"/>
</dbReference>
<dbReference type="NCBIfam" id="NF004837">
    <property type="entry name" value="PRK06187.1"/>
    <property type="match status" value="1"/>
</dbReference>
<evidence type="ECO:0000256" key="4">
    <source>
        <dbReference type="ARBA" id="ARBA00023098"/>
    </source>
</evidence>
<evidence type="ECO:0000256" key="2">
    <source>
        <dbReference type="ARBA" id="ARBA00022598"/>
    </source>
</evidence>
<keyword evidence="4" id="KW-0443">Lipid metabolism</keyword>
<evidence type="ECO:0000256" key="5">
    <source>
        <dbReference type="SAM" id="MobiDB-lite"/>
    </source>
</evidence>
<dbReference type="Proteomes" id="UP000584642">
    <property type="component" value="Unassembled WGS sequence"/>
</dbReference>
<dbReference type="EMBL" id="JABFDB010000001">
    <property type="protein sequence ID" value="NYZ18734.1"/>
    <property type="molecule type" value="Genomic_DNA"/>
</dbReference>
<reference evidence="8 9" key="1">
    <citation type="submission" date="2020-05" db="EMBL/GenBank/DDBJ databases">
        <title>Azospirillum oleiclasticum sp. nov, a nitrogen-fixing and heavy crude oil-emulsifying bacterium isolated from the crude oil of Yumen Oilfield.</title>
        <authorList>
            <person name="Wu D."/>
            <person name="Cai M."/>
            <person name="Zhang X."/>
        </authorList>
    </citation>
    <scope>NUCLEOTIDE SEQUENCE [LARGE SCALE GENOMIC DNA]</scope>
    <source>
        <strain evidence="8 9">ROY-1-1-2</strain>
    </source>
</reference>
<name>A0ABX2T355_9PROT</name>
<dbReference type="InterPro" id="IPR045851">
    <property type="entry name" value="AMP-bd_C_sf"/>
</dbReference>
<evidence type="ECO:0000313" key="8">
    <source>
        <dbReference type="EMBL" id="NYZ18734.1"/>
    </source>
</evidence>
<keyword evidence="3" id="KW-0276">Fatty acid metabolism</keyword>
<dbReference type="InterPro" id="IPR042099">
    <property type="entry name" value="ANL_N_sf"/>
</dbReference>
<dbReference type="CDD" id="cd12118">
    <property type="entry name" value="ttLC_FACS_AEE21_like"/>
    <property type="match status" value="1"/>
</dbReference>
<comment type="caution">
    <text evidence="8">The sequence shown here is derived from an EMBL/GenBank/DDBJ whole genome shotgun (WGS) entry which is preliminary data.</text>
</comment>
<evidence type="ECO:0000259" key="7">
    <source>
        <dbReference type="Pfam" id="PF13193"/>
    </source>
</evidence>
<gene>
    <name evidence="8" type="ORF">HND93_03340</name>
</gene>
<evidence type="ECO:0000313" key="9">
    <source>
        <dbReference type="Proteomes" id="UP000584642"/>
    </source>
</evidence>
<feature type="domain" description="AMP-dependent synthetase/ligase" evidence="6">
    <location>
        <begin position="73"/>
        <end position="450"/>
    </location>
</feature>
<dbReference type="PANTHER" id="PTHR43859">
    <property type="entry name" value="ACYL-ACTIVATING ENZYME"/>
    <property type="match status" value="1"/>
</dbReference>
<dbReference type="Gene3D" id="3.30.300.30">
    <property type="match status" value="1"/>
</dbReference>
<organism evidence="8 9">
    <name type="scientific">Azospirillum oleiclasticum</name>
    <dbReference type="NCBI Taxonomy" id="2735135"/>
    <lineage>
        <taxon>Bacteria</taxon>
        <taxon>Pseudomonadati</taxon>
        <taxon>Pseudomonadota</taxon>
        <taxon>Alphaproteobacteria</taxon>
        <taxon>Rhodospirillales</taxon>
        <taxon>Azospirillaceae</taxon>
        <taxon>Azospirillum</taxon>
    </lineage>
</organism>
<dbReference type="Pfam" id="PF13193">
    <property type="entry name" value="AMP-binding_C"/>
    <property type="match status" value="1"/>
</dbReference>
<keyword evidence="2 8" id="KW-0436">Ligase</keyword>
<dbReference type="SUPFAM" id="SSF56801">
    <property type="entry name" value="Acetyl-CoA synthetase-like"/>
    <property type="match status" value="1"/>
</dbReference>
<feature type="domain" description="AMP-binding enzyme C-terminal" evidence="7">
    <location>
        <begin position="500"/>
        <end position="576"/>
    </location>
</feature>
<dbReference type="Gene3D" id="3.40.50.12780">
    <property type="entry name" value="N-terminal domain of ligase-like"/>
    <property type="match status" value="1"/>
</dbReference>
<evidence type="ECO:0000259" key="6">
    <source>
        <dbReference type="Pfam" id="PF00501"/>
    </source>
</evidence>
<dbReference type="GO" id="GO:0016874">
    <property type="term" value="F:ligase activity"/>
    <property type="evidence" value="ECO:0007669"/>
    <property type="project" value="UniProtKB-KW"/>
</dbReference>
<evidence type="ECO:0000256" key="3">
    <source>
        <dbReference type="ARBA" id="ARBA00022832"/>
    </source>
</evidence>
<evidence type="ECO:0000256" key="1">
    <source>
        <dbReference type="ARBA" id="ARBA00006432"/>
    </source>
</evidence>
<comment type="similarity">
    <text evidence="1">Belongs to the ATP-dependent AMP-binding enzyme family.</text>
</comment>
<dbReference type="InterPro" id="IPR020845">
    <property type="entry name" value="AMP-binding_CS"/>
</dbReference>
<dbReference type="PANTHER" id="PTHR43859:SF4">
    <property type="entry name" value="BUTANOATE--COA LIGASE AAE1-RELATED"/>
    <property type="match status" value="1"/>
</dbReference>
<dbReference type="InterPro" id="IPR000873">
    <property type="entry name" value="AMP-dep_synth/lig_dom"/>
</dbReference>
<proteinExistence type="inferred from homology"/>
<accession>A0ABX2T355</accession>